<feature type="compositionally biased region" description="Low complexity" evidence="1">
    <location>
        <begin position="88"/>
        <end position="101"/>
    </location>
</feature>
<comment type="caution">
    <text evidence="2">The sequence shown here is derived from an EMBL/GenBank/DDBJ whole genome shotgun (WGS) entry which is preliminary data.</text>
</comment>
<proteinExistence type="predicted"/>
<feature type="region of interest" description="Disordered" evidence="1">
    <location>
        <begin position="49"/>
        <end position="101"/>
    </location>
</feature>
<protein>
    <submittedName>
        <fullName evidence="2">Uncharacterized protein</fullName>
    </submittedName>
</protein>
<accession>A0A2C5Y3A3</accession>
<evidence type="ECO:0000313" key="3">
    <source>
        <dbReference type="Proteomes" id="UP000224854"/>
    </source>
</evidence>
<evidence type="ECO:0000256" key="1">
    <source>
        <dbReference type="SAM" id="MobiDB-lite"/>
    </source>
</evidence>
<dbReference type="AlphaFoldDB" id="A0A2C5Y3A3"/>
<gene>
    <name evidence="2" type="ORF">CDD82_5905</name>
</gene>
<dbReference type="EMBL" id="NJEU01000573">
    <property type="protein sequence ID" value="PHH72578.1"/>
    <property type="molecule type" value="Genomic_DNA"/>
</dbReference>
<sequence>MLRLAQRRAQNAHLVDCLAQQTAAIDALLARLDAAKLDVVAAAQALDPDNDALSCPAAPDDASNASTAATQPATSTAPTLDSAPNPPDAAGTTHAADAATS</sequence>
<organism evidence="2 3">
    <name type="scientific">Ophiocordyceps australis</name>
    <dbReference type="NCBI Taxonomy" id="1399860"/>
    <lineage>
        <taxon>Eukaryota</taxon>
        <taxon>Fungi</taxon>
        <taxon>Dikarya</taxon>
        <taxon>Ascomycota</taxon>
        <taxon>Pezizomycotina</taxon>
        <taxon>Sordariomycetes</taxon>
        <taxon>Hypocreomycetidae</taxon>
        <taxon>Hypocreales</taxon>
        <taxon>Ophiocordycipitaceae</taxon>
        <taxon>Ophiocordyceps</taxon>
    </lineage>
</organism>
<reference evidence="2 3" key="1">
    <citation type="submission" date="2017-06" db="EMBL/GenBank/DDBJ databases">
        <title>Ant-infecting Ophiocordyceps genomes reveal a high diversity of potential behavioral manipulation genes and a possible major role for enterotoxins.</title>
        <authorList>
            <person name="De Bekker C."/>
            <person name="Evans H.C."/>
            <person name="Brachmann A."/>
            <person name="Hughes D.P."/>
        </authorList>
    </citation>
    <scope>NUCLEOTIDE SEQUENCE [LARGE SCALE GENOMIC DNA]</scope>
    <source>
        <strain evidence="2 3">1348a</strain>
    </source>
</reference>
<dbReference type="Proteomes" id="UP000224854">
    <property type="component" value="Unassembled WGS sequence"/>
</dbReference>
<evidence type="ECO:0000313" key="2">
    <source>
        <dbReference type="EMBL" id="PHH72578.1"/>
    </source>
</evidence>
<name>A0A2C5Y3A3_9HYPO</name>
<keyword evidence="3" id="KW-1185">Reference proteome</keyword>
<feature type="compositionally biased region" description="Low complexity" evidence="1">
    <location>
        <begin position="65"/>
        <end position="79"/>
    </location>
</feature>